<evidence type="ECO:0000313" key="1">
    <source>
        <dbReference type="EMBL" id="KAJ8257039.1"/>
    </source>
</evidence>
<dbReference type="Gene3D" id="1.10.472.80">
    <property type="entry name" value="Ypt/Rab-GAP domain of gyp1p, domain 3"/>
    <property type="match status" value="1"/>
</dbReference>
<proteinExistence type="predicted"/>
<reference evidence="1" key="1">
    <citation type="journal article" date="2023" name="Science">
        <title>Genome structures resolve the early diversification of teleost fishes.</title>
        <authorList>
            <person name="Parey E."/>
            <person name="Louis A."/>
            <person name="Montfort J."/>
            <person name="Bouchez O."/>
            <person name="Roques C."/>
            <person name="Iampietro C."/>
            <person name="Lluch J."/>
            <person name="Castinel A."/>
            <person name="Donnadieu C."/>
            <person name="Desvignes T."/>
            <person name="Floi Bucao C."/>
            <person name="Jouanno E."/>
            <person name="Wen M."/>
            <person name="Mejri S."/>
            <person name="Dirks R."/>
            <person name="Jansen H."/>
            <person name="Henkel C."/>
            <person name="Chen W.J."/>
            <person name="Zahm M."/>
            <person name="Cabau C."/>
            <person name="Klopp C."/>
            <person name="Thompson A.W."/>
            <person name="Robinson-Rechavi M."/>
            <person name="Braasch I."/>
            <person name="Lecointre G."/>
            <person name="Bobe J."/>
            <person name="Postlethwait J.H."/>
            <person name="Berthelot C."/>
            <person name="Roest Crollius H."/>
            <person name="Guiguen Y."/>
        </authorList>
    </citation>
    <scope>NUCLEOTIDE SEQUENCE</scope>
    <source>
        <strain evidence="1">Concon-B</strain>
    </source>
</reference>
<sequence>MHKKVVSVRLCQDYAVECLAREREKVLEALDVSGVSDRHLAATRELLENPAVFLHKWIGEGLVGVLDLPAVLLAWDQLFMRDWSRRVMEDFCLALLLLLREALLAARDYPALREVMLVHPSHLFTADIRRAWVHLQQGGLADDIPGLNRLDTRFLYGPSPQEAAPHEYLGQILPIGLKDINLLLILDLPEKAQFPQASPAGFDPHAVNVTATVVHGDVNLHSKPTLLKPSVEVKSPRRHSAPPEYRLRYSDVLCFDSLDLSDFRGKLSKKDRPAVVFEVAYTQQENTGFAPMMLGWAKGEAQGSPWNHTLSQGPTGLLQTGSELQMTTFDPSRETQRLLKTMSDPSSEESPFQYPPWIPHNPSLSIPRKSSTQQPFDLYIDSVHYIPDNASIIKVTGALLHSGLEDVPEIQALPDLSSSARSPEFSFRLTADPGGQTTFDPGTLLLLRAHTLCADTGALRAIGGCVLRVFDGEARLNAGGHQCRLRRGPTQSEETPPTEALQHQLAVPCTTVLLRLLPHTPDALPAPHYLSGFYFSDDAKPNRSELEIISTFQRDRGFPETVRNMVEHLAEKEKAQVLPEQAPGWLEDRLDVRKGNLSHQPPALLPVLRMVRYRQEAGVRVRVTQAFGLPDGLYVNAFTRVLKGSDTLRVPELPQGWGGDEKFLTCRHDYSSLQRAPRWTDQSSVLHPCPDPHTVLLVQLFGLDAVYRPDPSGQGCGTVSAPARGRLGLDYKSQLAWALVPLFDGACVRSGVHYAPLFQGSPDRGFLGYVVSCPVKEATAGHLKSRTLKLWRGSASLAVQVWDGHFLDDERPDLPVLDGLLPADRKKKFLKTQCSRSGKELSQLVLQTLGRRARRKGRGSVEYQREEAFYEQAMGSTFCTLMETSLMNAGYGPL</sequence>
<name>A0A9Q1D4C1_CONCO</name>
<accession>A0A9Q1D4C1</accession>
<dbReference type="AlphaFoldDB" id="A0A9Q1D4C1"/>
<evidence type="ECO:0000313" key="2">
    <source>
        <dbReference type="Proteomes" id="UP001152803"/>
    </source>
</evidence>
<dbReference type="Proteomes" id="UP001152803">
    <property type="component" value="Unassembled WGS sequence"/>
</dbReference>
<dbReference type="SUPFAM" id="SSF47923">
    <property type="entry name" value="Ypt/Rab-GAP domain of gyp1p"/>
    <property type="match status" value="1"/>
</dbReference>
<protein>
    <submittedName>
        <fullName evidence="1">Uncharacterized protein</fullName>
    </submittedName>
</protein>
<dbReference type="EMBL" id="JAFJMO010000014">
    <property type="protein sequence ID" value="KAJ8257039.1"/>
    <property type="molecule type" value="Genomic_DNA"/>
</dbReference>
<organism evidence="1 2">
    <name type="scientific">Conger conger</name>
    <name type="common">Conger eel</name>
    <name type="synonym">Muraena conger</name>
    <dbReference type="NCBI Taxonomy" id="82655"/>
    <lineage>
        <taxon>Eukaryota</taxon>
        <taxon>Metazoa</taxon>
        <taxon>Chordata</taxon>
        <taxon>Craniata</taxon>
        <taxon>Vertebrata</taxon>
        <taxon>Euteleostomi</taxon>
        <taxon>Actinopterygii</taxon>
        <taxon>Neopterygii</taxon>
        <taxon>Teleostei</taxon>
        <taxon>Anguilliformes</taxon>
        <taxon>Congridae</taxon>
        <taxon>Conger</taxon>
    </lineage>
</organism>
<gene>
    <name evidence="1" type="ORF">COCON_G00191910</name>
</gene>
<dbReference type="InterPro" id="IPR035969">
    <property type="entry name" value="Rab-GAP_TBC_sf"/>
</dbReference>
<dbReference type="OrthoDB" id="70142at2759"/>
<keyword evidence="2" id="KW-1185">Reference proteome</keyword>
<comment type="caution">
    <text evidence="1">The sequence shown here is derived from an EMBL/GenBank/DDBJ whole genome shotgun (WGS) entry which is preliminary data.</text>
</comment>